<keyword evidence="1" id="KW-0805">Transcription regulation</keyword>
<dbReference type="AlphaFoldDB" id="A0A2U1EBK4"/>
<dbReference type="SMART" id="SM01012">
    <property type="entry name" value="ANTAR"/>
    <property type="match status" value="1"/>
</dbReference>
<evidence type="ECO:0000313" key="4">
    <source>
        <dbReference type="EMBL" id="PVY97262.1"/>
    </source>
</evidence>
<accession>A0A2U1EBK4</accession>
<protein>
    <submittedName>
        <fullName evidence="4">ANTAR domain-containing protein</fullName>
    </submittedName>
</protein>
<dbReference type="Proteomes" id="UP000245639">
    <property type="component" value="Unassembled WGS sequence"/>
</dbReference>
<gene>
    <name evidence="4" type="ORF">C8D89_1254</name>
</gene>
<dbReference type="PIRSF" id="PIRSF036625">
    <property type="entry name" value="GAF_ANTAR"/>
    <property type="match status" value="1"/>
</dbReference>
<evidence type="ECO:0000259" key="3">
    <source>
        <dbReference type="PROSITE" id="PS50921"/>
    </source>
</evidence>
<feature type="domain" description="ANTAR" evidence="3">
    <location>
        <begin position="149"/>
        <end position="210"/>
    </location>
</feature>
<evidence type="ECO:0000313" key="5">
    <source>
        <dbReference type="Proteomes" id="UP000245639"/>
    </source>
</evidence>
<comment type="caution">
    <text evidence="4">The sequence shown here is derived from an EMBL/GenBank/DDBJ whole genome shotgun (WGS) entry which is preliminary data.</text>
</comment>
<dbReference type="Gene3D" id="3.30.450.40">
    <property type="match status" value="1"/>
</dbReference>
<evidence type="ECO:0000256" key="1">
    <source>
        <dbReference type="ARBA" id="ARBA00023015"/>
    </source>
</evidence>
<dbReference type="Pfam" id="PF03861">
    <property type="entry name" value="ANTAR"/>
    <property type="match status" value="1"/>
</dbReference>
<keyword evidence="5" id="KW-1185">Reference proteome</keyword>
<name>A0A2U1EBK4_9PSEU</name>
<keyword evidence="2" id="KW-0804">Transcription</keyword>
<dbReference type="RefSeq" id="WP_116711111.1">
    <property type="nucleotide sequence ID" value="NZ_QEKW01000025.1"/>
</dbReference>
<dbReference type="InterPro" id="IPR005561">
    <property type="entry name" value="ANTAR"/>
</dbReference>
<dbReference type="EMBL" id="QEKW01000025">
    <property type="protein sequence ID" value="PVY97262.1"/>
    <property type="molecule type" value="Genomic_DNA"/>
</dbReference>
<dbReference type="InterPro" id="IPR011006">
    <property type="entry name" value="CheY-like_superfamily"/>
</dbReference>
<dbReference type="PROSITE" id="PS50921">
    <property type="entry name" value="ANTAR"/>
    <property type="match status" value="1"/>
</dbReference>
<dbReference type="SUPFAM" id="SSF55781">
    <property type="entry name" value="GAF domain-like"/>
    <property type="match status" value="1"/>
</dbReference>
<evidence type="ECO:0000256" key="2">
    <source>
        <dbReference type="ARBA" id="ARBA00023163"/>
    </source>
</evidence>
<sequence>MDRRTLPDREILLGGIVKAAVDTVPGADAGGISVLDAGRVDTRAPIGAGVTTLDRLQSELQEGPCITAIDEPGDDGVVLAEDLSDGDGRRWPRFAPAAVEQGYRAIMGVQLSPEPEAGAALNLYGAEPRAFDARARMTAGLFGVQAGALLYGAEQARKVLDTVDDREVVARAQGMLCERHDVSGDEAFDMLVTSAQRTGIGLVDIASWIVGDADGRRSPRDRPADD</sequence>
<reference evidence="4 5" key="1">
    <citation type="submission" date="2018-04" db="EMBL/GenBank/DDBJ databases">
        <title>Genomic Encyclopedia of Type Strains, Phase IV (KMG-IV): sequencing the most valuable type-strain genomes for metagenomic binning, comparative biology and taxonomic classification.</title>
        <authorList>
            <person name="Goeker M."/>
        </authorList>
    </citation>
    <scope>NUCLEOTIDE SEQUENCE [LARGE SCALE GENOMIC DNA]</scope>
    <source>
        <strain evidence="4 5">DSM 45771</strain>
    </source>
</reference>
<dbReference type="OrthoDB" id="4629915at2"/>
<dbReference type="InterPro" id="IPR012074">
    <property type="entry name" value="GAF_ANTAR"/>
</dbReference>
<organism evidence="4 5">
    <name type="scientific">Actinomycetospora cinnamomea</name>
    <dbReference type="NCBI Taxonomy" id="663609"/>
    <lineage>
        <taxon>Bacteria</taxon>
        <taxon>Bacillati</taxon>
        <taxon>Actinomycetota</taxon>
        <taxon>Actinomycetes</taxon>
        <taxon>Pseudonocardiales</taxon>
        <taxon>Pseudonocardiaceae</taxon>
        <taxon>Actinomycetospora</taxon>
    </lineage>
</organism>
<dbReference type="SUPFAM" id="SSF52172">
    <property type="entry name" value="CheY-like"/>
    <property type="match status" value="1"/>
</dbReference>
<proteinExistence type="predicted"/>
<dbReference type="GO" id="GO:0003723">
    <property type="term" value="F:RNA binding"/>
    <property type="evidence" value="ECO:0007669"/>
    <property type="project" value="InterPro"/>
</dbReference>
<dbReference type="InterPro" id="IPR036388">
    <property type="entry name" value="WH-like_DNA-bd_sf"/>
</dbReference>
<dbReference type="InterPro" id="IPR029016">
    <property type="entry name" value="GAF-like_dom_sf"/>
</dbReference>
<dbReference type="Gene3D" id="1.10.10.10">
    <property type="entry name" value="Winged helix-like DNA-binding domain superfamily/Winged helix DNA-binding domain"/>
    <property type="match status" value="1"/>
</dbReference>